<dbReference type="PANTHER" id="PTHR42714">
    <property type="entry name" value="TRNA MODIFICATION GTPASE GTPBP3"/>
    <property type="match status" value="1"/>
</dbReference>
<dbReference type="InterPro" id="IPR004520">
    <property type="entry name" value="GTPase_MnmE"/>
</dbReference>
<dbReference type="GO" id="GO:0002098">
    <property type="term" value="P:tRNA wobble uridine modification"/>
    <property type="evidence" value="ECO:0007669"/>
    <property type="project" value="TreeGrafter"/>
</dbReference>
<evidence type="ECO:0000313" key="6">
    <source>
        <dbReference type="EMBL" id="CAD7227291.1"/>
    </source>
</evidence>
<dbReference type="Pfam" id="PF12631">
    <property type="entry name" value="MnmE_helical"/>
    <property type="match status" value="1"/>
</dbReference>
<organism evidence="6">
    <name type="scientific">Cyprideis torosa</name>
    <dbReference type="NCBI Taxonomy" id="163714"/>
    <lineage>
        <taxon>Eukaryota</taxon>
        <taxon>Metazoa</taxon>
        <taxon>Ecdysozoa</taxon>
        <taxon>Arthropoda</taxon>
        <taxon>Crustacea</taxon>
        <taxon>Oligostraca</taxon>
        <taxon>Ostracoda</taxon>
        <taxon>Podocopa</taxon>
        <taxon>Podocopida</taxon>
        <taxon>Cytherocopina</taxon>
        <taxon>Cytheroidea</taxon>
        <taxon>Cytherideidae</taxon>
        <taxon>Cyprideis</taxon>
    </lineage>
</organism>
<dbReference type="InterPro" id="IPR006073">
    <property type="entry name" value="GTP-bd"/>
</dbReference>
<dbReference type="Pfam" id="PF01926">
    <property type="entry name" value="MMR_HSR1"/>
    <property type="match status" value="1"/>
</dbReference>
<evidence type="ECO:0000256" key="5">
    <source>
        <dbReference type="RuleBase" id="RU003313"/>
    </source>
</evidence>
<dbReference type="SUPFAM" id="SSF52540">
    <property type="entry name" value="P-loop containing nucleoside triphosphate hydrolases"/>
    <property type="match status" value="1"/>
</dbReference>
<dbReference type="CDD" id="cd04164">
    <property type="entry name" value="trmE"/>
    <property type="match status" value="1"/>
</dbReference>
<dbReference type="InterPro" id="IPR005225">
    <property type="entry name" value="Small_GTP-bd"/>
</dbReference>
<dbReference type="GO" id="GO:0005525">
    <property type="term" value="F:GTP binding"/>
    <property type="evidence" value="ECO:0007669"/>
    <property type="project" value="UniProtKB-KW"/>
</dbReference>
<dbReference type="GO" id="GO:0030488">
    <property type="term" value="P:tRNA methylation"/>
    <property type="evidence" value="ECO:0007669"/>
    <property type="project" value="TreeGrafter"/>
</dbReference>
<name>A0A7R8WE89_9CRUS</name>
<dbReference type="EMBL" id="OB661093">
    <property type="protein sequence ID" value="CAD7227291.1"/>
    <property type="molecule type" value="Genomic_DNA"/>
</dbReference>
<dbReference type="InterPro" id="IPR027266">
    <property type="entry name" value="TrmE/GcvT-like"/>
</dbReference>
<evidence type="ECO:0000256" key="1">
    <source>
        <dbReference type="ARBA" id="ARBA00011043"/>
    </source>
</evidence>
<accession>A0A7R8WE89</accession>
<dbReference type="PANTHER" id="PTHR42714:SF2">
    <property type="entry name" value="TRNA MODIFICATION GTPASE GTPBP3, MITOCHONDRIAL"/>
    <property type="match status" value="1"/>
</dbReference>
<dbReference type="FunFam" id="3.40.50.300:FF:000494">
    <property type="entry name" value="tRNA modification GTPase MnmE"/>
    <property type="match status" value="1"/>
</dbReference>
<keyword evidence="3 5" id="KW-0547">Nucleotide-binding</keyword>
<comment type="similarity">
    <text evidence="1 5">Belongs to the TRAFAC class TrmE-Era-EngA-EngB-Septin-like GTPase superfamily. TrmE GTPase family.</text>
</comment>
<protein>
    <submittedName>
        <fullName evidence="6">Uncharacterized protein</fullName>
    </submittedName>
</protein>
<sequence>MSGPRSLPLLKEVFVPHRTSCDLRSHHLFYGHILDPKTHHLLDEVMVVYMASPSSYTREDVVEIHCHGNVLILQSILDLLLKLGVELAEPGEFTKRAFLNGRIDLTKAEAVIDVLAARTRKGVDLAQEQLAGALYNRVVPIRQILINLRAQLEVAIDFPDEDIDIVERDAIARQMRDEVMQPIEALLRCGEQAKVYREGISVVIVGRPNVGKSSLLNALLQEERALVTAVAGTTRDSIEECIDLFGIPVRIADTAGIRESSDVVEELGIKRSRRLINEADVVLFMIDGTRAIAEEDHRLYDLVKEKVVVLLVNKIDLVQPDKAKKREHAFGEGLPTVFLSAKEQQGIEELNALLFQTVTAGRQQWQEDPCIPNVRHRESLRKAMESCENTLAALDLGISLDLLAIDVQQCLDHLGDIVGETTTEDILDTIFADFCLGK</sequence>
<dbReference type="AlphaFoldDB" id="A0A7R8WE89"/>
<dbReference type="PRINTS" id="PR00449">
    <property type="entry name" value="RASTRNSFRMNG"/>
</dbReference>
<proteinExistence type="inferred from homology"/>
<dbReference type="GO" id="GO:0005829">
    <property type="term" value="C:cytosol"/>
    <property type="evidence" value="ECO:0007669"/>
    <property type="project" value="TreeGrafter"/>
</dbReference>
<dbReference type="CDD" id="cd14858">
    <property type="entry name" value="TrmE_N"/>
    <property type="match status" value="1"/>
</dbReference>
<dbReference type="NCBIfam" id="TIGR00231">
    <property type="entry name" value="small_GTP"/>
    <property type="match status" value="1"/>
</dbReference>
<evidence type="ECO:0000256" key="2">
    <source>
        <dbReference type="ARBA" id="ARBA00022694"/>
    </source>
</evidence>
<dbReference type="PROSITE" id="PS51709">
    <property type="entry name" value="G_TRME"/>
    <property type="match status" value="1"/>
</dbReference>
<dbReference type="Gene3D" id="1.20.120.430">
    <property type="entry name" value="tRNA modification GTPase MnmE domain 2"/>
    <property type="match status" value="1"/>
</dbReference>
<dbReference type="Gene3D" id="3.40.50.300">
    <property type="entry name" value="P-loop containing nucleotide triphosphate hydrolases"/>
    <property type="match status" value="1"/>
</dbReference>
<gene>
    <name evidence="6" type="ORF">CTOB1V02_LOCUS5199</name>
</gene>
<dbReference type="HAMAP" id="MF_00379">
    <property type="entry name" value="GTPase_MnmE"/>
    <property type="match status" value="1"/>
</dbReference>
<keyword evidence="2 5" id="KW-0819">tRNA processing</keyword>
<dbReference type="OrthoDB" id="188276at2759"/>
<dbReference type="InterPro" id="IPR027368">
    <property type="entry name" value="MnmE_dom2"/>
</dbReference>
<dbReference type="InterPro" id="IPR031168">
    <property type="entry name" value="G_TrmE"/>
</dbReference>
<evidence type="ECO:0000256" key="3">
    <source>
        <dbReference type="ARBA" id="ARBA00022741"/>
    </source>
</evidence>
<dbReference type="Gene3D" id="3.30.1360.120">
    <property type="entry name" value="Probable tRNA modification gtpase trme, domain 1"/>
    <property type="match status" value="1"/>
</dbReference>
<dbReference type="InterPro" id="IPR025867">
    <property type="entry name" value="MnmE_helical"/>
</dbReference>
<dbReference type="GO" id="GO:0003924">
    <property type="term" value="F:GTPase activity"/>
    <property type="evidence" value="ECO:0007669"/>
    <property type="project" value="InterPro"/>
</dbReference>
<keyword evidence="4 5" id="KW-0342">GTP-binding</keyword>
<reference evidence="6" key="1">
    <citation type="submission" date="2020-11" db="EMBL/GenBank/DDBJ databases">
        <authorList>
            <person name="Tran Van P."/>
        </authorList>
    </citation>
    <scope>NUCLEOTIDE SEQUENCE</scope>
</reference>
<dbReference type="InterPro" id="IPR027417">
    <property type="entry name" value="P-loop_NTPase"/>
</dbReference>
<dbReference type="NCBIfam" id="TIGR00450">
    <property type="entry name" value="mnmE_trmE_thdF"/>
    <property type="match status" value="1"/>
</dbReference>
<evidence type="ECO:0000256" key="4">
    <source>
        <dbReference type="ARBA" id="ARBA00023134"/>
    </source>
</evidence>
<dbReference type="InterPro" id="IPR018948">
    <property type="entry name" value="GTP-bd_TrmE_N"/>
</dbReference>
<dbReference type="Pfam" id="PF10396">
    <property type="entry name" value="TrmE_N"/>
    <property type="match status" value="1"/>
</dbReference>